<dbReference type="EMBL" id="POTM01000061">
    <property type="protein sequence ID" value="TLH60339.1"/>
    <property type="molecule type" value="Genomic_DNA"/>
</dbReference>
<comment type="similarity">
    <text evidence="3">Belongs to the mycobacterial A85 antigen family.</text>
</comment>
<organism evidence="11 12">
    <name type="scientific">Mycolicibacterium phocaicum</name>
    <dbReference type="NCBI Taxonomy" id="319706"/>
    <lineage>
        <taxon>Bacteria</taxon>
        <taxon>Bacillati</taxon>
        <taxon>Actinomycetota</taxon>
        <taxon>Actinomycetes</taxon>
        <taxon>Mycobacteriales</taxon>
        <taxon>Mycobacteriaceae</taxon>
        <taxon>Mycolicibacterium</taxon>
    </lineage>
</organism>
<evidence type="ECO:0000256" key="4">
    <source>
        <dbReference type="ARBA" id="ARBA00012820"/>
    </source>
</evidence>
<dbReference type="InterPro" id="IPR050583">
    <property type="entry name" value="Mycobacterial_A85_antigen"/>
</dbReference>
<evidence type="ECO:0000256" key="7">
    <source>
        <dbReference type="ARBA" id="ARBA00022679"/>
    </source>
</evidence>
<protein>
    <recommendedName>
        <fullName evidence="9">Acyl-CoA:diacylglycerol acyltransferase</fullName>
        <ecNumber evidence="4">2.3.1.122</ecNumber>
        <ecNumber evidence="5">2.3.1.20</ecNumber>
    </recommendedName>
</protein>
<dbReference type="EC" id="2.3.1.20" evidence="5"/>
<keyword evidence="7" id="KW-0808">Transferase</keyword>
<comment type="subcellular location">
    <subcellularLocation>
        <location evidence="2">Secreted</location>
    </subcellularLocation>
</comment>
<comment type="caution">
    <text evidence="11">The sequence shown here is derived from an EMBL/GenBank/DDBJ whole genome shotgun (WGS) entry which is preliminary data.</text>
</comment>
<dbReference type="PANTHER" id="PTHR48098">
    <property type="entry name" value="ENTEROCHELIN ESTERASE-RELATED"/>
    <property type="match status" value="1"/>
</dbReference>
<dbReference type="EC" id="2.3.1.122" evidence="4"/>
<evidence type="ECO:0000256" key="9">
    <source>
        <dbReference type="ARBA" id="ARBA00032572"/>
    </source>
</evidence>
<dbReference type="GO" id="GO:0004144">
    <property type="term" value="F:diacylglycerol O-acyltransferase activity"/>
    <property type="evidence" value="ECO:0007669"/>
    <property type="project" value="UniProtKB-EC"/>
</dbReference>
<evidence type="ECO:0000256" key="3">
    <source>
        <dbReference type="ARBA" id="ARBA00005874"/>
    </source>
</evidence>
<evidence type="ECO:0000256" key="6">
    <source>
        <dbReference type="ARBA" id="ARBA00022525"/>
    </source>
</evidence>
<evidence type="ECO:0000256" key="1">
    <source>
        <dbReference type="ARBA" id="ARBA00000697"/>
    </source>
</evidence>
<dbReference type="GO" id="GO:0016787">
    <property type="term" value="F:hydrolase activity"/>
    <property type="evidence" value="ECO:0007669"/>
    <property type="project" value="UniProtKB-KW"/>
</dbReference>
<evidence type="ECO:0000256" key="10">
    <source>
        <dbReference type="ARBA" id="ARBA00048109"/>
    </source>
</evidence>
<dbReference type="GO" id="GO:0050348">
    <property type="term" value="F:trehalose O-mycolyltransferase activity"/>
    <property type="evidence" value="ECO:0007669"/>
    <property type="project" value="UniProtKB-EC"/>
</dbReference>
<sequence length="276" mass="28993">MTSISRRNLLRAATGLAGSYGVSQLTGCATSNDARAVSRPTMATGSFTSAARGGVQTNWMIARPPGSYPPLRPIIALHGQGQNADEVMSMGVEKVLADAAAANLPPVAVVSVDGGTTYWHKRSSGEDAGAMVLNELLPMLPSLGLATERVAFMGWSMGGYGALLLGNRLGAKRTAAICAVSPALFSPPTGKNFPDGAFDDASEYAANNVWGPNAVPLVPIRIDCGDSDQFAATTKQYIAQLKQQPAGSFTPGGHNHSYWDKQLPDQIRWIIPHLTA</sequence>
<evidence type="ECO:0000256" key="8">
    <source>
        <dbReference type="ARBA" id="ARBA00023315"/>
    </source>
</evidence>
<dbReference type="Proteomes" id="UP000309984">
    <property type="component" value="Unassembled WGS sequence"/>
</dbReference>
<evidence type="ECO:0000313" key="12">
    <source>
        <dbReference type="Proteomes" id="UP000309984"/>
    </source>
</evidence>
<dbReference type="InterPro" id="IPR006311">
    <property type="entry name" value="TAT_signal"/>
</dbReference>
<evidence type="ECO:0000256" key="2">
    <source>
        <dbReference type="ARBA" id="ARBA00004613"/>
    </source>
</evidence>
<proteinExistence type="inferred from homology"/>
<dbReference type="InterPro" id="IPR000801">
    <property type="entry name" value="Esterase-like"/>
</dbReference>
<name>A0A7I7ZUM2_9MYCO</name>
<dbReference type="Gene3D" id="3.40.50.1820">
    <property type="entry name" value="alpha/beta hydrolase"/>
    <property type="match status" value="1"/>
</dbReference>
<accession>A0A7I7ZUM2</accession>
<evidence type="ECO:0000256" key="5">
    <source>
        <dbReference type="ARBA" id="ARBA00013244"/>
    </source>
</evidence>
<dbReference type="AlphaFoldDB" id="A0A7I7ZUM2"/>
<keyword evidence="11" id="KW-0378">Hydrolase</keyword>
<dbReference type="GO" id="GO:0005576">
    <property type="term" value="C:extracellular region"/>
    <property type="evidence" value="ECO:0007669"/>
    <property type="project" value="UniProtKB-SubCell"/>
</dbReference>
<dbReference type="RefSeq" id="WP_275938044.1">
    <property type="nucleotide sequence ID" value="NZ_AP022616.1"/>
</dbReference>
<gene>
    <name evidence="11" type="ORF">C1S79_26105</name>
</gene>
<keyword evidence="12" id="KW-1185">Reference proteome</keyword>
<dbReference type="SUPFAM" id="SSF53474">
    <property type="entry name" value="alpha/beta-Hydrolases"/>
    <property type="match status" value="1"/>
</dbReference>
<dbReference type="PANTHER" id="PTHR48098:SF1">
    <property type="entry name" value="DIACYLGLYCEROL ACYLTRANSFERASE_MYCOLYLTRANSFERASE AG85A"/>
    <property type="match status" value="1"/>
</dbReference>
<dbReference type="Pfam" id="PF00756">
    <property type="entry name" value="Esterase"/>
    <property type="match status" value="1"/>
</dbReference>
<comment type="catalytic activity">
    <reaction evidence="1">
        <text>2 alpha,alpha'-trehalose 6-mycolate = alpha,alpha'-trehalose 6,6'-bismycolate + alpha,alpha-trehalose</text>
        <dbReference type="Rhea" id="RHEA:23472"/>
        <dbReference type="ChEBI" id="CHEBI:16551"/>
        <dbReference type="ChEBI" id="CHEBI:18195"/>
        <dbReference type="ChEBI" id="CHEBI:18234"/>
        <dbReference type="EC" id="2.3.1.122"/>
    </reaction>
</comment>
<evidence type="ECO:0000313" key="11">
    <source>
        <dbReference type="EMBL" id="TLH60339.1"/>
    </source>
</evidence>
<dbReference type="InterPro" id="IPR029058">
    <property type="entry name" value="AB_hydrolase_fold"/>
</dbReference>
<keyword evidence="8" id="KW-0012">Acyltransferase</keyword>
<comment type="catalytic activity">
    <reaction evidence="10">
        <text>an acyl-CoA + a 1,2-diacyl-sn-glycerol = a triacyl-sn-glycerol + CoA</text>
        <dbReference type="Rhea" id="RHEA:10868"/>
        <dbReference type="ChEBI" id="CHEBI:17815"/>
        <dbReference type="ChEBI" id="CHEBI:57287"/>
        <dbReference type="ChEBI" id="CHEBI:58342"/>
        <dbReference type="ChEBI" id="CHEBI:64615"/>
        <dbReference type="EC" id="2.3.1.20"/>
    </reaction>
</comment>
<dbReference type="PROSITE" id="PS51318">
    <property type="entry name" value="TAT"/>
    <property type="match status" value="1"/>
</dbReference>
<reference evidence="11 12" key="1">
    <citation type="submission" date="2018-01" db="EMBL/GenBank/DDBJ databases">
        <title>Comparative genomics of Mycobacterium mucogenicum and Mycobacterium neoaurum clade members emphasizing tRNA and non-coding RNA.</title>
        <authorList>
            <person name="Behra P.R.K."/>
            <person name="Pettersson B.M.F."/>
            <person name="Das S."/>
            <person name="Dasgupta S."/>
            <person name="Kirsebom L.A."/>
        </authorList>
    </citation>
    <scope>NUCLEOTIDE SEQUENCE [LARGE SCALE GENOMIC DNA]</scope>
    <source>
        <strain evidence="11 12">DSM 45104</strain>
    </source>
</reference>
<keyword evidence="6" id="KW-0964">Secreted</keyword>